<dbReference type="InterPro" id="IPR029016">
    <property type="entry name" value="GAF-like_dom_sf"/>
</dbReference>
<dbReference type="Proteomes" id="UP000332933">
    <property type="component" value="Unassembled WGS sequence"/>
</dbReference>
<feature type="binding site" evidence="4">
    <location>
        <position position="786"/>
    </location>
    <ligand>
        <name>Zn(2+)</name>
        <dbReference type="ChEBI" id="CHEBI:29105"/>
        <label>1</label>
    </ligand>
</feature>
<evidence type="ECO:0000313" key="7">
    <source>
        <dbReference type="EMBL" id="KAF0688416.1"/>
    </source>
</evidence>
<keyword evidence="9" id="KW-1185">Reference proteome</keyword>
<dbReference type="Gene3D" id="3.30.450.40">
    <property type="match status" value="2"/>
</dbReference>
<dbReference type="GO" id="GO:0004114">
    <property type="term" value="F:3',5'-cyclic-nucleotide phosphodiesterase activity"/>
    <property type="evidence" value="ECO:0007669"/>
    <property type="project" value="InterPro"/>
</dbReference>
<keyword evidence="2 5" id="KW-0378">Hydrolase</keyword>
<dbReference type="GO" id="GO:0046872">
    <property type="term" value="F:metal ion binding"/>
    <property type="evidence" value="ECO:0007669"/>
    <property type="project" value="UniProtKB-KW"/>
</dbReference>
<organism evidence="8 9">
    <name type="scientific">Aphanomyces stellatus</name>
    <dbReference type="NCBI Taxonomy" id="120398"/>
    <lineage>
        <taxon>Eukaryota</taxon>
        <taxon>Sar</taxon>
        <taxon>Stramenopiles</taxon>
        <taxon>Oomycota</taxon>
        <taxon>Saprolegniomycetes</taxon>
        <taxon>Saprolegniales</taxon>
        <taxon>Verrucalvaceae</taxon>
        <taxon>Aphanomyces</taxon>
    </lineage>
</organism>
<keyword evidence="1 4" id="KW-0479">Metal-binding</keyword>
<dbReference type="SUPFAM" id="SSF109604">
    <property type="entry name" value="HD-domain/PDEase-like"/>
    <property type="match status" value="1"/>
</dbReference>
<dbReference type="AlphaFoldDB" id="A0A485LFT7"/>
<name>A0A485LFT7_9STRA</name>
<evidence type="ECO:0000259" key="6">
    <source>
        <dbReference type="PROSITE" id="PS51845"/>
    </source>
</evidence>
<proteinExistence type="inferred from homology"/>
<evidence type="ECO:0000313" key="9">
    <source>
        <dbReference type="Proteomes" id="UP000332933"/>
    </source>
</evidence>
<feature type="domain" description="PDEase" evidence="6">
    <location>
        <begin position="698"/>
        <end position="1027"/>
    </location>
</feature>
<comment type="cofactor">
    <cofactor evidence="5">
        <name>a divalent metal cation</name>
        <dbReference type="ChEBI" id="CHEBI:60240"/>
    </cofactor>
    <text evidence="5">Binds 2 divalent metal cations per subunit. Site 1 may preferentially bind zinc ions, while site 2 has a preference for magnesium and/or manganese ions.</text>
</comment>
<reference evidence="7" key="2">
    <citation type="submission" date="2019-06" db="EMBL/GenBank/DDBJ databases">
        <title>Genomics analysis of Aphanomyces spp. identifies a new class of oomycete effector associated with host adaptation.</title>
        <authorList>
            <person name="Gaulin E."/>
        </authorList>
    </citation>
    <scope>NUCLEOTIDE SEQUENCE</scope>
    <source>
        <strain evidence="7">CBS 578.67</strain>
    </source>
</reference>
<accession>A0A485LFT7</accession>
<feature type="binding site" evidence="4">
    <location>
        <position position="821"/>
    </location>
    <ligand>
        <name>Zn(2+)</name>
        <dbReference type="ChEBI" id="CHEBI:29105"/>
        <label>1</label>
    </ligand>
</feature>
<dbReference type="OrthoDB" id="68317at2759"/>
<evidence type="ECO:0000256" key="4">
    <source>
        <dbReference type="PIRSR" id="PIRSR623088-3"/>
    </source>
</evidence>
<dbReference type="InterPro" id="IPR023088">
    <property type="entry name" value="PDEase"/>
</dbReference>
<dbReference type="PROSITE" id="PS51845">
    <property type="entry name" value="PDEASE_I_2"/>
    <property type="match status" value="1"/>
</dbReference>
<evidence type="ECO:0000256" key="5">
    <source>
        <dbReference type="RuleBase" id="RU363067"/>
    </source>
</evidence>
<dbReference type="InterPro" id="IPR023174">
    <property type="entry name" value="PDEase_CS"/>
</dbReference>
<feature type="binding site" evidence="4">
    <location>
        <position position="931"/>
    </location>
    <ligand>
        <name>Zn(2+)</name>
        <dbReference type="ChEBI" id="CHEBI:29105"/>
        <label>1</label>
    </ligand>
</feature>
<feature type="binding site" evidence="4">
    <location>
        <position position="822"/>
    </location>
    <ligand>
        <name>Zn(2+)</name>
        <dbReference type="ChEBI" id="CHEBI:29105"/>
        <label>1</label>
    </ligand>
</feature>
<dbReference type="PROSITE" id="PS00126">
    <property type="entry name" value="PDEASE_I_1"/>
    <property type="match status" value="1"/>
</dbReference>
<evidence type="ECO:0000256" key="1">
    <source>
        <dbReference type="ARBA" id="ARBA00022723"/>
    </source>
</evidence>
<dbReference type="EMBL" id="CAADRA010006749">
    <property type="protein sequence ID" value="VFT96669.1"/>
    <property type="molecule type" value="Genomic_DNA"/>
</dbReference>
<dbReference type="PANTHER" id="PTHR11347">
    <property type="entry name" value="CYCLIC NUCLEOTIDE PHOSPHODIESTERASE"/>
    <property type="match status" value="1"/>
</dbReference>
<evidence type="ECO:0000256" key="3">
    <source>
        <dbReference type="PIRSR" id="PIRSR623088-1"/>
    </source>
</evidence>
<dbReference type="InterPro" id="IPR003018">
    <property type="entry name" value="GAF"/>
</dbReference>
<protein>
    <recommendedName>
        <fullName evidence="5">Phosphodiesterase</fullName>
        <ecNumber evidence="5">3.1.4.-</ecNumber>
    </recommendedName>
</protein>
<feature type="active site" description="Proton donor" evidence="3">
    <location>
        <position position="782"/>
    </location>
</feature>
<dbReference type="Pfam" id="PF00233">
    <property type="entry name" value="PDEase_I"/>
    <property type="match status" value="1"/>
</dbReference>
<reference evidence="8 9" key="1">
    <citation type="submission" date="2019-03" db="EMBL/GenBank/DDBJ databases">
        <authorList>
            <person name="Gaulin E."/>
            <person name="Dumas B."/>
        </authorList>
    </citation>
    <scope>NUCLEOTIDE SEQUENCE [LARGE SCALE GENOMIC DNA]</scope>
    <source>
        <strain evidence="8">CBS 568.67</strain>
    </source>
</reference>
<evidence type="ECO:0000256" key="2">
    <source>
        <dbReference type="ARBA" id="ARBA00022801"/>
    </source>
</evidence>
<dbReference type="SUPFAM" id="SSF55781">
    <property type="entry name" value="GAF domain-like"/>
    <property type="match status" value="4"/>
</dbReference>
<dbReference type="InterPro" id="IPR036971">
    <property type="entry name" value="PDEase_catalytic_dom_sf"/>
</dbReference>
<dbReference type="SMART" id="SM00065">
    <property type="entry name" value="GAF"/>
    <property type="match status" value="3"/>
</dbReference>
<dbReference type="EC" id="3.1.4.-" evidence="5"/>
<dbReference type="PRINTS" id="PR00387">
    <property type="entry name" value="PDIESTERASE1"/>
</dbReference>
<evidence type="ECO:0000313" key="8">
    <source>
        <dbReference type="EMBL" id="VFT96669.1"/>
    </source>
</evidence>
<dbReference type="GO" id="GO:0007165">
    <property type="term" value="P:signal transduction"/>
    <property type="evidence" value="ECO:0007669"/>
    <property type="project" value="InterPro"/>
</dbReference>
<comment type="similarity">
    <text evidence="5">Belongs to the cyclic nucleotide phosphodiesterase family.</text>
</comment>
<feature type="binding site" evidence="4">
    <location>
        <position position="822"/>
    </location>
    <ligand>
        <name>Zn(2+)</name>
        <dbReference type="ChEBI" id="CHEBI:29105"/>
        <label>2</label>
    </ligand>
</feature>
<dbReference type="InterPro" id="IPR002073">
    <property type="entry name" value="PDEase_catalytic_dom"/>
</dbReference>
<sequence>MSSSSKKLKPTTHDRVAARRRWKLVRSHVRLGRWAAVGASTASSCVRLATRDIFATALASPHPAWRTTVGQIRAHLLSLFGADHCLLHISTPDAGLLEFDGHHLVPSVRPTRGGLLTRAIATRHPVHVPSVSTSAFQPAIDGVEGHFLRSYVAVPFPTATLTVPFAVELFNPTVGALVIDDWLRVLTDDDDSLRHPLAIYTHLAARLAAAAFLHPPLPHDPPPPSSAEMQMHRATTLLHAIAGVDRCRVYAVDHAMHTLWACFPTTALLLGPTSLAATVASTKQPAIIVTWSPDPRWSPGMDHTGDLDVASLLCLPLLGNATAAPSVGVAQLVQSTRGFSSADVVACEILCEHVGAALATFLASEVVARAAAQTRMLSQLSALPWPADGSGDNLMPVVAAMEAIGRQFMHADDCRIVLHGATHHLPPGVSPVAAAPCLTQCVFDVGVAHSVLHSHQPVNVPYTTLADGSVGALLVVPVLDTDGLDVLGVVCCAHKAFHAVRPYFDMHDELLGRGLARIVSLGLMRHAHQRHAHALVLFLLRMASAPTLRELVDDMDRSAADILHADRVQLCLVHNGALVMGGGGRIHDGLPTAVAASGEPLFLLAGDAPSHPEFHAAVDGASVLALPILSRDRTVLAVLHAVHGSKPFLPQDADTAQLLAAHTASTLERLAWDAIGHDGVAAALTQTQLRLIETCATTAASVPPSPPFTPPGSGHDGDGPDVLAPLRTLAFNPFDESKDSLVTHVLHIFHGFHLHTHFRIGLHTLKRFVVAVKDQYRNVPYHNFLHAFTTLHVTFVIVVEQPSALLELRDVLALYVGAMCHDMNHNGRTNDFHIKTRTATALLYNDQSVLENMHAAHCFDTLRRPGHNVLENASSADYMYIRKSIIRVILATDMQFHAPMVEQMTRRFQRGTFQPETDKELLLNAIVHSADIANPTLPTPLHARWSTELMREFNAQYEEEIALGVPPNAYMSAKIDSPDQARMNIGFIDVFCLPLWRIMDSFLDGLGPCIDNIDRNRQYWAARAADVT</sequence>
<dbReference type="EMBL" id="VJMH01006726">
    <property type="protein sequence ID" value="KAF0688416.1"/>
    <property type="molecule type" value="Genomic_DNA"/>
</dbReference>
<dbReference type="Gene3D" id="1.10.1300.10">
    <property type="entry name" value="3'5'-cyclic nucleotide phosphodiesterase, catalytic domain"/>
    <property type="match status" value="1"/>
</dbReference>
<gene>
    <name evidence="8" type="primary">Aste57867_19972</name>
    <name evidence="7" type="ORF">As57867_019906</name>
    <name evidence="8" type="ORF">ASTE57867_19972</name>
</gene>
<dbReference type="Pfam" id="PF01590">
    <property type="entry name" value="GAF"/>
    <property type="match status" value="3"/>
</dbReference>